<feature type="transmembrane region" description="Helical" evidence="1">
    <location>
        <begin position="128"/>
        <end position="149"/>
    </location>
</feature>
<keyword evidence="1" id="KW-0812">Transmembrane</keyword>
<proteinExistence type="predicted"/>
<feature type="transmembrane region" description="Helical" evidence="1">
    <location>
        <begin position="98"/>
        <end position="122"/>
    </location>
</feature>
<evidence type="ECO:0000313" key="2">
    <source>
        <dbReference type="EMBL" id="VAW40675.1"/>
    </source>
</evidence>
<keyword evidence="1" id="KW-1133">Transmembrane helix</keyword>
<dbReference type="EMBL" id="UOEW01000280">
    <property type="protein sequence ID" value="VAW40675.1"/>
    <property type="molecule type" value="Genomic_DNA"/>
</dbReference>
<dbReference type="AlphaFoldDB" id="A0A3B0VAQ3"/>
<reference evidence="2" key="1">
    <citation type="submission" date="2018-06" db="EMBL/GenBank/DDBJ databases">
        <authorList>
            <person name="Zhirakovskaya E."/>
        </authorList>
    </citation>
    <scope>NUCLEOTIDE SEQUENCE</scope>
</reference>
<protein>
    <submittedName>
        <fullName evidence="2">Uncharacterized protein</fullName>
    </submittedName>
</protein>
<accession>A0A3B0VAQ3</accession>
<sequence>KEVITHTDSISVPGWTGAGYIIFDPVTGDGAYKIAGGANGGFLKILDENLNKLLLWVESLSGSILSQYGGLFSQALAGLKGLYDQITTFIKLLKECPLATAIAGIVSFSLIVAGFVTASIAAFALNPIYGLIVASGGSVLASTVAGSFISSCRMRN</sequence>
<feature type="non-terminal residue" evidence="2">
    <location>
        <position position="1"/>
    </location>
</feature>
<gene>
    <name evidence="2" type="ORF">MNBD_GAMMA01-1142</name>
</gene>
<organism evidence="2">
    <name type="scientific">hydrothermal vent metagenome</name>
    <dbReference type="NCBI Taxonomy" id="652676"/>
    <lineage>
        <taxon>unclassified sequences</taxon>
        <taxon>metagenomes</taxon>
        <taxon>ecological metagenomes</taxon>
    </lineage>
</organism>
<evidence type="ECO:0000256" key="1">
    <source>
        <dbReference type="SAM" id="Phobius"/>
    </source>
</evidence>
<name>A0A3B0VAQ3_9ZZZZ</name>
<keyword evidence="1" id="KW-0472">Membrane</keyword>